<proteinExistence type="predicted"/>
<reference evidence="1" key="2">
    <citation type="submission" date="2025-09" db="UniProtKB">
        <authorList>
            <consortium name="Ensembl"/>
        </authorList>
    </citation>
    <scope>IDENTIFICATION</scope>
</reference>
<dbReference type="Proteomes" id="UP000694407">
    <property type="component" value="Unplaced"/>
</dbReference>
<reference evidence="1" key="1">
    <citation type="submission" date="2025-08" db="UniProtKB">
        <authorList>
            <consortium name="Ensembl"/>
        </authorList>
    </citation>
    <scope>IDENTIFICATION</scope>
</reference>
<keyword evidence="2" id="KW-1185">Reference proteome</keyword>
<dbReference type="SUPFAM" id="SSF58113">
    <property type="entry name" value="Apolipoprotein A-I"/>
    <property type="match status" value="1"/>
</dbReference>
<evidence type="ECO:0000313" key="2">
    <source>
        <dbReference type="Proteomes" id="UP000694407"/>
    </source>
</evidence>
<evidence type="ECO:0000313" key="1">
    <source>
        <dbReference type="Ensembl" id="ENSMMMP00000015175.1"/>
    </source>
</evidence>
<dbReference type="Ensembl" id="ENSMMMT00000017305.1">
    <property type="protein sequence ID" value="ENSMMMP00000015175.1"/>
    <property type="gene ID" value="ENSMMMG00000013532.1"/>
</dbReference>
<sequence length="162" mass="18522">MRGTMELEPELLLQEARENVEASQSYRCELGHQLLEAQRQIKDSASQTRDVLKQHFNDLKGTLGKLLDERLVTLLQEVDTIEQETIKPLDDYQKLIEHGVNTAEDLVREGEIAILGGIEEQNEKLWSFTKKASHIQWMTASQPKITGFSSVNALQIILKMFM</sequence>
<dbReference type="AlphaFoldDB" id="A0A8C5ZH79"/>
<accession>A0A8C5ZH79</accession>
<protein>
    <submittedName>
        <fullName evidence="1">Uncharacterized protein</fullName>
    </submittedName>
</protein>
<name>A0A8C5ZH79_MARMA</name>
<organism evidence="1 2">
    <name type="scientific">Marmota marmota marmota</name>
    <name type="common">Alpine marmot</name>
    <dbReference type="NCBI Taxonomy" id="9994"/>
    <lineage>
        <taxon>Eukaryota</taxon>
        <taxon>Metazoa</taxon>
        <taxon>Chordata</taxon>
        <taxon>Craniata</taxon>
        <taxon>Vertebrata</taxon>
        <taxon>Euteleostomi</taxon>
        <taxon>Mammalia</taxon>
        <taxon>Eutheria</taxon>
        <taxon>Euarchontoglires</taxon>
        <taxon>Glires</taxon>
        <taxon>Rodentia</taxon>
        <taxon>Sciuromorpha</taxon>
        <taxon>Sciuridae</taxon>
        <taxon>Xerinae</taxon>
        <taxon>Marmotini</taxon>
        <taxon>Marmota</taxon>
    </lineage>
</organism>
<dbReference type="GeneTree" id="ENSGT00940000153469"/>